<keyword evidence="2" id="KW-1185">Reference proteome</keyword>
<dbReference type="EMBL" id="FOVR01000001">
    <property type="protein sequence ID" value="SFN61281.1"/>
    <property type="molecule type" value="Genomic_DNA"/>
</dbReference>
<proteinExistence type="predicted"/>
<reference evidence="1 2" key="1">
    <citation type="submission" date="2016-10" db="EMBL/GenBank/DDBJ databases">
        <authorList>
            <person name="de Groot N.N."/>
        </authorList>
    </citation>
    <scope>NUCLEOTIDE SEQUENCE [LARGE SCALE GENOMIC DNA]</scope>
    <source>
        <strain evidence="1 2">CGMCC 1.9157</strain>
    </source>
</reference>
<dbReference type="Proteomes" id="UP000199236">
    <property type="component" value="Unassembled WGS sequence"/>
</dbReference>
<dbReference type="AlphaFoldDB" id="A0A1I5AFM6"/>
<evidence type="ECO:0000313" key="2">
    <source>
        <dbReference type="Proteomes" id="UP000199236"/>
    </source>
</evidence>
<sequence>MVSSKSEKGVAHAPARKETMLREQWGRRSARIRSQWQNTLMERMKPVPCKGKLRLEFHLIKGMLQVSRPVVRNPMGIRAKAVRSNRPVNPIRDVNPLGAESVEAVGMMP</sequence>
<gene>
    <name evidence="1" type="ORF">SAMN04488056_101473</name>
</gene>
<organism evidence="1 2">
    <name type="scientific">Cohaesibacter marisflavi</name>
    <dbReference type="NCBI Taxonomy" id="655353"/>
    <lineage>
        <taxon>Bacteria</taxon>
        <taxon>Pseudomonadati</taxon>
        <taxon>Pseudomonadota</taxon>
        <taxon>Alphaproteobacteria</taxon>
        <taxon>Hyphomicrobiales</taxon>
        <taxon>Cohaesibacteraceae</taxon>
    </lineage>
</organism>
<dbReference type="STRING" id="655353.SAMN04488056_101473"/>
<evidence type="ECO:0000313" key="1">
    <source>
        <dbReference type="EMBL" id="SFN61281.1"/>
    </source>
</evidence>
<protein>
    <submittedName>
        <fullName evidence="1">Uncharacterized protein</fullName>
    </submittedName>
</protein>
<accession>A0A1I5AFM6</accession>
<name>A0A1I5AFM6_9HYPH</name>